<dbReference type="GeneID" id="28827476"/>
<keyword evidence="7 8" id="KW-0472">Membrane</keyword>
<organism evidence="10 11">
    <name type="scientific">Mollisia scopiformis</name>
    <name type="common">Conifer needle endophyte fungus</name>
    <name type="synonym">Phialocephala scopiformis</name>
    <dbReference type="NCBI Taxonomy" id="149040"/>
    <lineage>
        <taxon>Eukaryota</taxon>
        <taxon>Fungi</taxon>
        <taxon>Dikarya</taxon>
        <taxon>Ascomycota</taxon>
        <taxon>Pezizomycotina</taxon>
        <taxon>Leotiomycetes</taxon>
        <taxon>Helotiales</taxon>
        <taxon>Mollisiaceae</taxon>
        <taxon>Mollisia</taxon>
    </lineage>
</organism>
<evidence type="ECO:0000256" key="1">
    <source>
        <dbReference type="ARBA" id="ARBA00003420"/>
    </source>
</evidence>
<sequence length="366" mass="39755">MSRQHKSDKDMEAQHLIRPLEKTTQTTISEKGGPPILSPRLDSEYSVPATTKFAYLSVYFLCNVGLTIYNKAVLGKFSYPWLLTALHTGSASIGCYVLLLRGDFSLSKLSSREHVTLILFSFLFTINIAISNVSLAMVSMPFHQIMRSTTPIFTILIYRVRFGRSYSTKVYLSLIPIVLGVGLATYGDYYFTMIGFILTLLGVVLAAVKTVVTNRIMTGPLALSPLEILFRMSPLAFIQALTYSHLSGELASFSDCFTSSLPLIPISTSSSTANPTLPLPSQNLLLALLGNGLLAFILNISSFSTNKNTGALTMTVCGNVKQCLTIALGIVIFGVQVSVLNGVGMAVTLGGAAWYSFVELRGRGKR</sequence>
<dbReference type="Pfam" id="PF03151">
    <property type="entry name" value="TPT"/>
    <property type="match status" value="1"/>
</dbReference>
<dbReference type="GO" id="GO:0005789">
    <property type="term" value="C:endoplasmic reticulum membrane"/>
    <property type="evidence" value="ECO:0007669"/>
    <property type="project" value="UniProtKB-SubCell"/>
</dbReference>
<evidence type="ECO:0000256" key="3">
    <source>
        <dbReference type="ARBA" id="ARBA00010425"/>
    </source>
</evidence>
<protein>
    <submittedName>
        <fullName evidence="10">TPT-domain-containing protein</fullName>
    </submittedName>
</protein>
<feature type="transmembrane region" description="Helical" evidence="8">
    <location>
        <begin position="170"/>
        <end position="187"/>
    </location>
</feature>
<name>A0A194WXP9_MOLSC</name>
<comment type="subunit">
    <text evidence="4">Homooligomer.</text>
</comment>
<comment type="subcellular location">
    <subcellularLocation>
        <location evidence="2">Endoplasmic reticulum membrane</location>
        <topology evidence="2">Multi-pass membrane protein</topology>
    </subcellularLocation>
</comment>
<dbReference type="InParanoid" id="A0A194WXP9"/>
<dbReference type="EMBL" id="KQ947423">
    <property type="protein sequence ID" value="KUJ12753.1"/>
    <property type="molecule type" value="Genomic_DNA"/>
</dbReference>
<evidence type="ECO:0000256" key="8">
    <source>
        <dbReference type="SAM" id="Phobius"/>
    </source>
</evidence>
<keyword evidence="5 8" id="KW-0812">Transmembrane</keyword>
<evidence type="ECO:0000256" key="4">
    <source>
        <dbReference type="ARBA" id="ARBA00011182"/>
    </source>
</evidence>
<keyword evidence="11" id="KW-1185">Reference proteome</keyword>
<dbReference type="AlphaFoldDB" id="A0A194WXP9"/>
<feature type="transmembrane region" description="Helical" evidence="8">
    <location>
        <begin position="114"/>
        <end position="135"/>
    </location>
</feature>
<dbReference type="InterPro" id="IPR050186">
    <property type="entry name" value="TPT_transporter"/>
</dbReference>
<proteinExistence type="inferred from homology"/>
<comment type="similarity">
    <text evidence="3">Belongs to the TPT transporter family. SLC35D subfamily.</text>
</comment>
<reference evidence="10 11" key="1">
    <citation type="submission" date="2015-10" db="EMBL/GenBank/DDBJ databases">
        <title>Full genome of DAOMC 229536 Phialocephala scopiformis, a fungal endophyte of spruce producing the potent anti-insectan compound rugulosin.</title>
        <authorList>
            <consortium name="DOE Joint Genome Institute"/>
            <person name="Walker A.K."/>
            <person name="Frasz S.L."/>
            <person name="Seifert K.A."/>
            <person name="Miller J.D."/>
            <person name="Mondo S.J."/>
            <person name="Labutti K."/>
            <person name="Lipzen A."/>
            <person name="Dockter R."/>
            <person name="Kennedy M."/>
            <person name="Grigoriev I.V."/>
            <person name="Spatafora J.W."/>
        </authorList>
    </citation>
    <scope>NUCLEOTIDE SEQUENCE [LARGE SCALE GENOMIC DNA]</scope>
    <source>
        <strain evidence="10 11">CBS 120377</strain>
    </source>
</reference>
<evidence type="ECO:0000259" key="9">
    <source>
        <dbReference type="Pfam" id="PF03151"/>
    </source>
</evidence>
<feature type="domain" description="Sugar phosphate transporter" evidence="9">
    <location>
        <begin position="55"/>
        <end position="356"/>
    </location>
</feature>
<evidence type="ECO:0000313" key="11">
    <source>
        <dbReference type="Proteomes" id="UP000070700"/>
    </source>
</evidence>
<accession>A0A194WXP9</accession>
<evidence type="ECO:0000313" key="10">
    <source>
        <dbReference type="EMBL" id="KUJ12753.1"/>
    </source>
</evidence>
<dbReference type="KEGG" id="psco:LY89DRAFT_709350"/>
<feature type="transmembrane region" description="Helical" evidence="8">
    <location>
        <begin position="324"/>
        <end position="357"/>
    </location>
</feature>
<dbReference type="RefSeq" id="XP_018067108.1">
    <property type="nucleotide sequence ID" value="XM_018217750.1"/>
</dbReference>
<dbReference type="PANTHER" id="PTHR11132">
    <property type="entry name" value="SOLUTE CARRIER FAMILY 35"/>
    <property type="match status" value="1"/>
</dbReference>
<feature type="transmembrane region" description="Helical" evidence="8">
    <location>
        <begin position="193"/>
        <end position="212"/>
    </location>
</feature>
<evidence type="ECO:0000256" key="2">
    <source>
        <dbReference type="ARBA" id="ARBA00004477"/>
    </source>
</evidence>
<evidence type="ECO:0000256" key="7">
    <source>
        <dbReference type="ARBA" id="ARBA00023136"/>
    </source>
</evidence>
<dbReference type="OrthoDB" id="10261634at2759"/>
<dbReference type="InterPro" id="IPR004853">
    <property type="entry name" value="Sugar_P_trans_dom"/>
</dbReference>
<evidence type="ECO:0000256" key="5">
    <source>
        <dbReference type="ARBA" id="ARBA00022692"/>
    </source>
</evidence>
<keyword evidence="6 8" id="KW-1133">Transmembrane helix</keyword>
<dbReference type="Proteomes" id="UP000070700">
    <property type="component" value="Unassembled WGS sequence"/>
</dbReference>
<evidence type="ECO:0000256" key="6">
    <source>
        <dbReference type="ARBA" id="ARBA00022989"/>
    </source>
</evidence>
<gene>
    <name evidence="10" type="ORF">LY89DRAFT_709350</name>
</gene>
<feature type="transmembrane region" description="Helical" evidence="8">
    <location>
        <begin position="81"/>
        <end position="102"/>
    </location>
</feature>
<comment type="function">
    <text evidence="1">Involved in the import of GDP-mannose from the cytoplasm into the Golgi lumen.</text>
</comment>
<feature type="transmembrane region" description="Helical" evidence="8">
    <location>
        <begin position="284"/>
        <end position="304"/>
    </location>
</feature>